<evidence type="ECO:0000313" key="2">
    <source>
        <dbReference type="Proteomes" id="UP001558613"/>
    </source>
</evidence>
<dbReference type="Proteomes" id="UP001558613">
    <property type="component" value="Unassembled WGS sequence"/>
</dbReference>
<comment type="caution">
    <text evidence="1">The sequence shown here is derived from an EMBL/GenBank/DDBJ whole genome shotgun (WGS) entry which is preliminary data.</text>
</comment>
<sequence>MRRRKAGQGGGWVCGLNQFAATPSTNVDSGCITMARRQAVVQTFKFDPESDPHGEAPDEEVVTQWLQQDVSECKPPALPSDWPPASLKTPLLSRPRWQLGLQYQNLCKWIQIASHKRNELDA</sequence>
<reference evidence="1 2" key="1">
    <citation type="submission" date="2023-09" db="EMBL/GenBank/DDBJ databases">
        <authorList>
            <person name="Wang M."/>
        </authorList>
    </citation>
    <scope>NUCLEOTIDE SEQUENCE [LARGE SCALE GENOMIC DNA]</scope>
    <source>
        <strain evidence="1">GT-2023</strain>
        <tissue evidence="1">Liver</tissue>
    </source>
</reference>
<name>A0ABR3MWW1_9TELE</name>
<evidence type="ECO:0000313" key="1">
    <source>
        <dbReference type="EMBL" id="KAL1269117.1"/>
    </source>
</evidence>
<dbReference type="EMBL" id="JAYMGO010000008">
    <property type="protein sequence ID" value="KAL1269117.1"/>
    <property type="molecule type" value="Genomic_DNA"/>
</dbReference>
<keyword evidence="2" id="KW-1185">Reference proteome</keyword>
<gene>
    <name evidence="1" type="ORF">QQF64_031406</name>
</gene>
<proteinExistence type="predicted"/>
<organism evidence="1 2">
    <name type="scientific">Cirrhinus molitorella</name>
    <name type="common">mud carp</name>
    <dbReference type="NCBI Taxonomy" id="172907"/>
    <lineage>
        <taxon>Eukaryota</taxon>
        <taxon>Metazoa</taxon>
        <taxon>Chordata</taxon>
        <taxon>Craniata</taxon>
        <taxon>Vertebrata</taxon>
        <taxon>Euteleostomi</taxon>
        <taxon>Actinopterygii</taxon>
        <taxon>Neopterygii</taxon>
        <taxon>Teleostei</taxon>
        <taxon>Ostariophysi</taxon>
        <taxon>Cypriniformes</taxon>
        <taxon>Cyprinidae</taxon>
        <taxon>Labeoninae</taxon>
        <taxon>Labeonini</taxon>
        <taxon>Cirrhinus</taxon>
    </lineage>
</organism>
<accession>A0ABR3MWW1</accession>
<protein>
    <submittedName>
        <fullName evidence="1">Uncharacterized protein</fullName>
    </submittedName>
</protein>